<feature type="domain" description="Quinolinate phosphoribosyl transferase C-terminal" evidence="6">
    <location>
        <begin position="16"/>
        <end position="184"/>
    </location>
</feature>
<dbReference type="Gene3D" id="3.90.1170.20">
    <property type="entry name" value="Quinolinate phosphoribosyl transferase, N-terminal domain"/>
    <property type="match status" value="1"/>
</dbReference>
<dbReference type="Proteomes" id="UP000798488">
    <property type="component" value="Unassembled WGS sequence"/>
</dbReference>
<evidence type="ECO:0000256" key="5">
    <source>
        <dbReference type="ARBA" id="ARBA00022679"/>
    </source>
</evidence>
<dbReference type="InterPro" id="IPR036068">
    <property type="entry name" value="Nicotinate_pribotase-like_C"/>
</dbReference>
<dbReference type="FunFam" id="3.20.20.70:FF:000030">
    <property type="entry name" value="Nicotinate-nucleotide pyrophosphorylase, carboxylating"/>
    <property type="match status" value="1"/>
</dbReference>
<dbReference type="SUPFAM" id="SSF51690">
    <property type="entry name" value="Nicotinate/Quinolinate PRTase C-terminal domain-like"/>
    <property type="match status" value="1"/>
</dbReference>
<dbReference type="InterPro" id="IPR027277">
    <property type="entry name" value="NadC/ModD"/>
</dbReference>
<keyword evidence="8" id="KW-1185">Reference proteome</keyword>
<gene>
    <name evidence="7" type="primary">nadC_2</name>
    <name evidence="7" type="ORF">SPSYN_02527</name>
</gene>
<dbReference type="EC" id="2.4.2.19" evidence="3"/>
<accession>A0A9D2WPV7</accession>
<name>A0A9D2WPV7_9FIRM</name>
<evidence type="ECO:0000256" key="1">
    <source>
        <dbReference type="ARBA" id="ARBA00004893"/>
    </source>
</evidence>
<comment type="similarity">
    <text evidence="2">Belongs to the NadC/ModD family.</text>
</comment>
<protein>
    <recommendedName>
        <fullName evidence="3">nicotinate-nucleotide diphosphorylase (carboxylating)</fullName>
        <ecNumber evidence="3">2.4.2.19</ecNumber>
    </recommendedName>
</protein>
<evidence type="ECO:0000256" key="3">
    <source>
        <dbReference type="ARBA" id="ARBA00011944"/>
    </source>
</evidence>
<evidence type="ECO:0000313" key="7">
    <source>
        <dbReference type="EMBL" id="KAF1084741.1"/>
    </source>
</evidence>
<dbReference type="PANTHER" id="PTHR32179">
    <property type="entry name" value="NICOTINATE-NUCLEOTIDE PYROPHOSPHORYLASE [CARBOXYLATING]"/>
    <property type="match status" value="1"/>
</dbReference>
<comment type="pathway">
    <text evidence="1">Cofactor biosynthesis; NAD(+) biosynthesis; nicotinate D-ribonucleotide from quinolinate: step 1/1.</text>
</comment>
<dbReference type="InterPro" id="IPR002638">
    <property type="entry name" value="Quinolinate_PRibosylTrfase_C"/>
</dbReference>
<sequence length="191" mass="20618">MAWKVAMNILEYSSGIATRTNKILTKARQANPHVEILTTRKIFPGTKELAIKAVLAGGGLPHRLGLSETVLIFKQHLNFIGGIEGLIPRLSELKTKLNEKKIIVEVETIEEALLLCQAGLDGLQFDKVALPALNKAVELIRAKNNRIVLLAAGGINEQNAVLYAGTGVDGLVTTSVYFGKPVDIGTIIEQV</sequence>
<organism evidence="7 8">
    <name type="scientific">Sporotomaculum syntrophicum</name>
    <dbReference type="NCBI Taxonomy" id="182264"/>
    <lineage>
        <taxon>Bacteria</taxon>
        <taxon>Bacillati</taxon>
        <taxon>Bacillota</taxon>
        <taxon>Clostridia</taxon>
        <taxon>Eubacteriales</taxon>
        <taxon>Desulfallaceae</taxon>
        <taxon>Sporotomaculum</taxon>
    </lineage>
</organism>
<proteinExistence type="inferred from homology"/>
<dbReference type="Gene3D" id="3.20.20.70">
    <property type="entry name" value="Aldolase class I"/>
    <property type="match status" value="1"/>
</dbReference>
<dbReference type="GO" id="GO:0004514">
    <property type="term" value="F:nicotinate-nucleotide diphosphorylase (carboxylating) activity"/>
    <property type="evidence" value="ECO:0007669"/>
    <property type="project" value="UniProtKB-EC"/>
</dbReference>
<dbReference type="GO" id="GO:0034213">
    <property type="term" value="P:quinolinate catabolic process"/>
    <property type="evidence" value="ECO:0007669"/>
    <property type="project" value="TreeGrafter"/>
</dbReference>
<keyword evidence="5 7" id="KW-0808">Transferase</keyword>
<dbReference type="EMBL" id="LSRS01000005">
    <property type="protein sequence ID" value="KAF1084741.1"/>
    <property type="molecule type" value="Genomic_DNA"/>
</dbReference>
<evidence type="ECO:0000313" key="8">
    <source>
        <dbReference type="Proteomes" id="UP000798488"/>
    </source>
</evidence>
<dbReference type="InterPro" id="IPR037128">
    <property type="entry name" value="Quinolinate_PRibosylTase_N_sf"/>
</dbReference>
<evidence type="ECO:0000256" key="2">
    <source>
        <dbReference type="ARBA" id="ARBA00009400"/>
    </source>
</evidence>
<dbReference type="InterPro" id="IPR013785">
    <property type="entry name" value="Aldolase_TIM"/>
</dbReference>
<reference evidence="7" key="1">
    <citation type="submission" date="2016-02" db="EMBL/GenBank/DDBJ databases">
        <title>Draft Genome Sequence of Sporotomaculum syntrophicum Strain FB, a Syntrophic Benzoate Degrader.</title>
        <authorList>
            <person name="Nobu M.K."/>
            <person name="Narihiro T."/>
            <person name="Qiu Y.-L."/>
            <person name="Ohashi A."/>
            <person name="Liu W.-T."/>
            <person name="Yuji S."/>
        </authorList>
    </citation>
    <scope>NUCLEOTIDE SEQUENCE</scope>
    <source>
        <strain evidence="7">FB</strain>
    </source>
</reference>
<dbReference type="GO" id="GO:0009435">
    <property type="term" value="P:NAD+ biosynthetic process"/>
    <property type="evidence" value="ECO:0007669"/>
    <property type="project" value="InterPro"/>
</dbReference>
<dbReference type="AlphaFoldDB" id="A0A9D2WPV7"/>
<dbReference type="Pfam" id="PF01729">
    <property type="entry name" value="QRPTase_C"/>
    <property type="match status" value="1"/>
</dbReference>
<dbReference type="GO" id="GO:0005737">
    <property type="term" value="C:cytoplasm"/>
    <property type="evidence" value="ECO:0007669"/>
    <property type="project" value="TreeGrafter"/>
</dbReference>
<evidence type="ECO:0000256" key="4">
    <source>
        <dbReference type="ARBA" id="ARBA00022676"/>
    </source>
</evidence>
<keyword evidence="4 7" id="KW-0328">Glycosyltransferase</keyword>
<comment type="caution">
    <text evidence="7">The sequence shown here is derived from an EMBL/GenBank/DDBJ whole genome shotgun (WGS) entry which is preliminary data.</text>
</comment>
<evidence type="ECO:0000259" key="6">
    <source>
        <dbReference type="Pfam" id="PF01729"/>
    </source>
</evidence>
<dbReference type="PANTHER" id="PTHR32179:SF4">
    <property type="entry name" value="PYROPHOSPHORYLASE MODD-RELATED"/>
    <property type="match status" value="1"/>
</dbReference>